<evidence type="ECO:0000256" key="1">
    <source>
        <dbReference type="ARBA" id="ARBA00007261"/>
    </source>
</evidence>
<protein>
    <submittedName>
        <fullName evidence="5">Insulinase family protein</fullName>
    </submittedName>
</protein>
<gene>
    <name evidence="5" type="ORF">E6K71_01125</name>
</gene>
<feature type="domain" description="Peptidase M16 N-terminal" evidence="3">
    <location>
        <begin position="509"/>
        <end position="646"/>
    </location>
</feature>
<comment type="caution">
    <text evidence="5">The sequence shown here is derived from an EMBL/GenBank/DDBJ whole genome shotgun (WGS) entry which is preliminary data.</text>
</comment>
<keyword evidence="2" id="KW-0732">Signal</keyword>
<feature type="chain" id="PRO_5022031859" evidence="2">
    <location>
        <begin position="23"/>
        <end position="913"/>
    </location>
</feature>
<proteinExistence type="inferred from homology"/>
<dbReference type="PANTHER" id="PTHR11851">
    <property type="entry name" value="METALLOPROTEASE"/>
    <property type="match status" value="1"/>
</dbReference>
<dbReference type="Gene3D" id="3.30.830.10">
    <property type="entry name" value="Metalloenzyme, LuxS/M16 peptidase-like"/>
    <property type="match status" value="4"/>
</dbReference>
<dbReference type="InterPro" id="IPR011765">
    <property type="entry name" value="Pept_M16_N"/>
</dbReference>
<evidence type="ECO:0000313" key="5">
    <source>
        <dbReference type="EMBL" id="TMQ50969.1"/>
    </source>
</evidence>
<evidence type="ECO:0000259" key="4">
    <source>
        <dbReference type="Pfam" id="PF05193"/>
    </source>
</evidence>
<feature type="signal peptide" evidence="2">
    <location>
        <begin position="1"/>
        <end position="22"/>
    </location>
</feature>
<dbReference type="GO" id="GO:0046872">
    <property type="term" value="F:metal ion binding"/>
    <property type="evidence" value="ECO:0007669"/>
    <property type="project" value="InterPro"/>
</dbReference>
<dbReference type="InterPro" id="IPR011249">
    <property type="entry name" value="Metalloenz_LuxS/M16"/>
</dbReference>
<sequence length="913" mass="99245">MRSVPAISLLALLLIPASQAQAVPDLVQTLPNKVTVIVREVHTRPLVSIQAWVRAGTRDEALKDRGLAVATAQCILDATPKRESGAIQKELYAIAGTYENEVGYDFSYFDLTVPSRSFAQGLGLLSEGLTQAKIDQAGVLRAMGRAQALSKTALTNAELAAVNPVRARLHEGSPLGGPLAVPVQELTPITATLVQRFYHDYYLAENLTVVVAGDVDAQEVLEKVSAAFAEMPRGKASSRSRFSEKGLTGTQAAIEKNYLDTQGMGITVGFRTPAWGSADALALDALLAVLVDNPLSRSQSHLNAGNAEYIRVTAVPQYEPDGGTIALAFGVDPDRVQDAEGAILTLIEQARSSPITTEEFQSAVRTLTQRDAFARTDLSGLGRYTALAYLRGAPGSEDLYLQRVKALRPEDLVAVARKYLDLVRAVFVEMGPDSIVSSFKPDELGRRIREKQTVYGAAFRSGPQATASTDAQRQARLDAPLKQAAALKPVDPGRGRVVRSILPGGIRLLVSEDHSAPAAAVSVYLLGGVRYENDNNNGITALAREALLNSIDPTTRGLTYRQTLQLEGRLVSYQDKDMWGCAMVLPSESWRDALGKMGSMFTHPDLDSVNVDATRIYVLETLDRWHQDDQAQRDRLIFSAKYQVSGYRLPQLGSHHTLAALPLTEIVSWYRKFVVQPNMVVAVFGDVDPAAVRAEVERAFAGIPARPFQPGTVAQEGDFEGFREKWELGAGPYSTVTIAFNGPPARSPDIPALYVVASLLGGPKGWLDEYVMKTGGARNSNAILSQALDESPLLTMVTVNGPMQEEDMVKLLFRQIKKAAILPLHGDLAPDLFNAKTHASSSYYMTLDSNPTRAYQFARAELFGLGIDYPILLPARIQGVTSDDLLRIGQKYFQRGQWNKAPYAVAETRPGGW</sequence>
<dbReference type="EMBL" id="VBOR01000025">
    <property type="protein sequence ID" value="TMQ50969.1"/>
    <property type="molecule type" value="Genomic_DNA"/>
</dbReference>
<evidence type="ECO:0000259" key="3">
    <source>
        <dbReference type="Pfam" id="PF00675"/>
    </source>
</evidence>
<comment type="similarity">
    <text evidence="1">Belongs to the peptidase M16 family.</text>
</comment>
<evidence type="ECO:0000256" key="2">
    <source>
        <dbReference type="SAM" id="SignalP"/>
    </source>
</evidence>
<dbReference type="SUPFAM" id="SSF63411">
    <property type="entry name" value="LuxS/MPP-like metallohydrolase"/>
    <property type="match status" value="4"/>
</dbReference>
<reference evidence="5 6" key="1">
    <citation type="journal article" date="2019" name="Nat. Microbiol.">
        <title>Mediterranean grassland soil C-N compound turnover is dependent on rainfall and depth, and is mediated by genomically divergent microorganisms.</title>
        <authorList>
            <person name="Diamond S."/>
            <person name="Andeer P.F."/>
            <person name="Li Z."/>
            <person name="Crits-Christoph A."/>
            <person name="Burstein D."/>
            <person name="Anantharaman K."/>
            <person name="Lane K.R."/>
            <person name="Thomas B.C."/>
            <person name="Pan C."/>
            <person name="Northen T.R."/>
            <person name="Banfield J.F."/>
        </authorList>
    </citation>
    <scope>NUCLEOTIDE SEQUENCE [LARGE SCALE GENOMIC DNA]</scope>
    <source>
        <strain evidence="5">WS_1</strain>
    </source>
</reference>
<dbReference type="InterPro" id="IPR007863">
    <property type="entry name" value="Peptidase_M16_C"/>
</dbReference>
<dbReference type="AlphaFoldDB" id="A0A538SHX9"/>
<dbReference type="Proteomes" id="UP000316292">
    <property type="component" value="Unassembled WGS sequence"/>
</dbReference>
<feature type="domain" description="Peptidase M16 C-terminal" evidence="4">
    <location>
        <begin position="189"/>
        <end position="367"/>
    </location>
</feature>
<dbReference type="InterPro" id="IPR050361">
    <property type="entry name" value="MPP/UQCRC_Complex"/>
</dbReference>
<name>A0A538SHX9_UNCEI</name>
<dbReference type="Pfam" id="PF00675">
    <property type="entry name" value="Peptidase_M16"/>
    <property type="match status" value="2"/>
</dbReference>
<accession>A0A538SHX9</accession>
<feature type="domain" description="Peptidase M16 N-terminal" evidence="3">
    <location>
        <begin position="36"/>
        <end position="180"/>
    </location>
</feature>
<evidence type="ECO:0000313" key="6">
    <source>
        <dbReference type="Proteomes" id="UP000316292"/>
    </source>
</evidence>
<dbReference type="PANTHER" id="PTHR11851:SF49">
    <property type="entry name" value="MITOCHONDRIAL-PROCESSING PEPTIDASE SUBUNIT ALPHA"/>
    <property type="match status" value="1"/>
</dbReference>
<dbReference type="Pfam" id="PF05193">
    <property type="entry name" value="Peptidase_M16_C"/>
    <property type="match status" value="2"/>
</dbReference>
<feature type="domain" description="Peptidase M16 C-terminal" evidence="4">
    <location>
        <begin position="663"/>
        <end position="820"/>
    </location>
</feature>
<organism evidence="5 6">
    <name type="scientific">Eiseniibacteriota bacterium</name>
    <dbReference type="NCBI Taxonomy" id="2212470"/>
    <lineage>
        <taxon>Bacteria</taxon>
        <taxon>Candidatus Eiseniibacteriota</taxon>
    </lineage>
</organism>